<proteinExistence type="predicted"/>
<gene>
    <name evidence="1" type="ORF">O6P37_02420</name>
</gene>
<dbReference type="EMBL" id="JAPZPY010000001">
    <property type="protein sequence ID" value="MCZ8377707.1"/>
    <property type="molecule type" value="Genomic_DNA"/>
</dbReference>
<sequence>MGEAILGSEAVAAGVISRGRLRWNHRIIYPDVYVPRDAEITMAVKAHAAYLWARRRAVVTGRAAAALHGAKWVDDVEPVELLCSNNHRPFGIVTRRERYSPDEVMIVDGIRVATPARTAFDLGRHLHRGKAVAHLDALASATGIGPAEVLSLANRYAGARGTRALRTAADLMDAGAQSPKETWLRLLLIDAGYPRPTTQIPVFDDYSEPFAYLDMGWQDVMIAVEYDGDQHRKDRGRYVWDERRLRRLLRLGWLHVKVIAEDRPADVLARVRYAWTLRERESMAVKAPA</sequence>
<evidence type="ECO:0000313" key="1">
    <source>
        <dbReference type="EMBL" id="MCZ8377707.1"/>
    </source>
</evidence>
<dbReference type="Proteomes" id="UP001142153">
    <property type="component" value="Unassembled WGS sequence"/>
</dbReference>
<dbReference type="RefSeq" id="WP_269892560.1">
    <property type="nucleotide sequence ID" value="NZ_JAPZPY010000001.1"/>
</dbReference>
<comment type="caution">
    <text evidence="1">The sequence shown here is derived from an EMBL/GenBank/DDBJ whole genome shotgun (WGS) entry which is preliminary data.</text>
</comment>
<evidence type="ECO:0008006" key="3">
    <source>
        <dbReference type="Google" id="ProtNLM"/>
    </source>
</evidence>
<accession>A0ABT4PMB4</accession>
<keyword evidence="2" id="KW-1185">Reference proteome</keyword>
<protein>
    <recommendedName>
        <fullName evidence="3">Cullin, a subunit of E3 ubiquitin ligase</fullName>
    </recommendedName>
</protein>
<evidence type="ECO:0000313" key="2">
    <source>
        <dbReference type="Proteomes" id="UP001142153"/>
    </source>
</evidence>
<reference evidence="1" key="1">
    <citation type="submission" date="2022-12" db="EMBL/GenBank/DDBJ databases">
        <authorList>
            <person name="Deng Y."/>
            <person name="Zhang Y.-Q."/>
        </authorList>
    </citation>
    <scope>NUCLEOTIDE SEQUENCE</scope>
    <source>
        <strain evidence="1">CPCC 205372</strain>
    </source>
</reference>
<organism evidence="1 2">
    <name type="scientific">Mycobacterium hippophais</name>
    <dbReference type="NCBI Taxonomy" id="3016340"/>
    <lineage>
        <taxon>Bacteria</taxon>
        <taxon>Bacillati</taxon>
        <taxon>Actinomycetota</taxon>
        <taxon>Actinomycetes</taxon>
        <taxon>Mycobacteriales</taxon>
        <taxon>Mycobacteriaceae</taxon>
        <taxon>Mycobacterium</taxon>
    </lineage>
</organism>
<name>A0ABT4PMB4_9MYCO</name>